<comment type="caution">
    <text evidence="1">The sequence shown here is derived from an EMBL/GenBank/DDBJ whole genome shotgun (WGS) entry which is preliminary data.</text>
</comment>
<protein>
    <submittedName>
        <fullName evidence="1">Uncharacterized protein</fullName>
    </submittedName>
</protein>
<accession>A0A7Z0J642</accession>
<name>A0A7Z0J642_9MICO</name>
<proteinExistence type="predicted"/>
<evidence type="ECO:0000313" key="1">
    <source>
        <dbReference type="EMBL" id="NYJ19549.1"/>
    </source>
</evidence>
<sequence>MALLGALCVSLNILGFTHRSLRALMNQFLDTDYSQNQMSYDLARLRVNGLIQRRPHTNSYTLTRDGLRVALFYTKVHNRLLRPLIAADAPPAPAELRQALKTIDNQIGNYINDAQLVITA</sequence>
<evidence type="ECO:0000313" key="2">
    <source>
        <dbReference type="Proteomes" id="UP000537260"/>
    </source>
</evidence>
<dbReference type="AlphaFoldDB" id="A0A7Z0J642"/>
<reference evidence="1 2" key="1">
    <citation type="submission" date="2020-07" db="EMBL/GenBank/DDBJ databases">
        <title>Sequencing the genomes of 1000 actinobacteria strains.</title>
        <authorList>
            <person name="Klenk H.-P."/>
        </authorList>
    </citation>
    <scope>NUCLEOTIDE SEQUENCE [LARGE SCALE GENOMIC DNA]</scope>
    <source>
        <strain evidence="1 2">LI1</strain>
    </source>
</reference>
<gene>
    <name evidence="1" type="ORF">HNR05_001340</name>
</gene>
<dbReference type="SUPFAM" id="SSF46785">
    <property type="entry name" value="Winged helix' DNA-binding domain"/>
    <property type="match status" value="1"/>
</dbReference>
<dbReference type="RefSeq" id="WP_179578297.1">
    <property type="nucleotide sequence ID" value="NZ_JACCFM010000001.1"/>
</dbReference>
<dbReference type="InterPro" id="IPR036390">
    <property type="entry name" value="WH_DNA-bd_sf"/>
</dbReference>
<dbReference type="Proteomes" id="UP000537260">
    <property type="component" value="Unassembled WGS sequence"/>
</dbReference>
<dbReference type="EMBL" id="JACCFM010000001">
    <property type="protein sequence ID" value="NYJ19549.1"/>
    <property type="molecule type" value="Genomic_DNA"/>
</dbReference>
<organism evidence="1 2">
    <name type="scientific">Glaciibacter psychrotolerans</name>
    <dbReference type="NCBI Taxonomy" id="670054"/>
    <lineage>
        <taxon>Bacteria</taxon>
        <taxon>Bacillati</taxon>
        <taxon>Actinomycetota</taxon>
        <taxon>Actinomycetes</taxon>
        <taxon>Micrococcales</taxon>
        <taxon>Microbacteriaceae</taxon>
        <taxon>Glaciibacter</taxon>
    </lineage>
</organism>
<keyword evidence="2" id="KW-1185">Reference proteome</keyword>